<evidence type="ECO:0000256" key="1">
    <source>
        <dbReference type="SAM" id="Phobius"/>
    </source>
</evidence>
<dbReference type="Proteomes" id="UP000684084">
    <property type="component" value="Unassembled WGS sequence"/>
</dbReference>
<evidence type="ECO:0008006" key="4">
    <source>
        <dbReference type="Google" id="ProtNLM"/>
    </source>
</evidence>
<dbReference type="PANTHER" id="PTHR34144">
    <property type="entry name" value="CHROMOSOME 8, WHOLE GENOME SHOTGUN SEQUENCE"/>
    <property type="match status" value="1"/>
</dbReference>
<dbReference type="Pfam" id="PF11735">
    <property type="entry name" value="CAP59_mtransfer"/>
    <property type="match status" value="1"/>
</dbReference>
<dbReference type="AlphaFoldDB" id="A0A916DXG1"/>
<dbReference type="EMBL" id="CAGKOT010000001">
    <property type="protein sequence ID" value="CAB5291148.1"/>
    <property type="molecule type" value="Genomic_DNA"/>
</dbReference>
<sequence>MHYVAQNTRNDLSLLSIDLKMNNSDLSIEGKSICEDTDNLIKDSTVNIENDQEFLGWTPYEKFKQNIKKSCKLMIRLYLSVKRRIFGRKKLGRVILIVILLVTLWKLWSITSLPPNDVSQRKIFIAANFYNNEDILPNFSEQLLELVQILGPENVYISIFENGSKDNTKLFLQTLQSTLNSIDIANTIIIDDTPKYYIGRRIPYLANLRNRVLEPLLEQAEKENHFDKVLFFNDIIWKVSDILTLLRTNGYSYDAACAMDFYWTFYDTFATRELPSPNISYPWPPTPYYPFFYDTTAQQQIYNGESVQVFSCWNGVVIMNAEPFVKHGIKFRALMPQDKELPFEASECCLIFSDFKKVGYDKVFINPNVKVSYVYRFYLWSNYFLSLIDRFFFRYFNHPTPPSLFSYEGIRMQEVMKDAVRFNVTKLDRICVQ</sequence>
<gene>
    <name evidence="2" type="ORF">CHRIB12_LOCUS80</name>
</gene>
<proteinExistence type="predicted"/>
<evidence type="ECO:0000313" key="2">
    <source>
        <dbReference type="EMBL" id="CAB5291148.1"/>
    </source>
</evidence>
<evidence type="ECO:0000313" key="3">
    <source>
        <dbReference type="Proteomes" id="UP000684084"/>
    </source>
</evidence>
<name>A0A916DXG1_9GLOM</name>
<dbReference type="OrthoDB" id="262547at2759"/>
<dbReference type="PANTHER" id="PTHR34144:SF7">
    <property type="entry name" value="EXPORT PROTEIN (CAP59), PUTATIVE (AFU_ORTHOLOGUE AFUA_7G05020)-RELATED"/>
    <property type="match status" value="1"/>
</dbReference>
<comment type="caution">
    <text evidence="2">The sequence shown here is derived from an EMBL/GenBank/DDBJ whole genome shotgun (WGS) entry which is preliminary data.</text>
</comment>
<keyword evidence="1" id="KW-1133">Transmembrane helix</keyword>
<dbReference type="VEuPathDB" id="FungiDB:RhiirFUN_015457"/>
<keyword evidence="1" id="KW-0812">Transmembrane</keyword>
<keyword evidence="1" id="KW-0472">Membrane</keyword>
<organism evidence="2 3">
    <name type="scientific">Rhizophagus irregularis</name>
    <dbReference type="NCBI Taxonomy" id="588596"/>
    <lineage>
        <taxon>Eukaryota</taxon>
        <taxon>Fungi</taxon>
        <taxon>Fungi incertae sedis</taxon>
        <taxon>Mucoromycota</taxon>
        <taxon>Glomeromycotina</taxon>
        <taxon>Glomeromycetes</taxon>
        <taxon>Glomerales</taxon>
        <taxon>Glomeraceae</taxon>
        <taxon>Rhizophagus</taxon>
    </lineage>
</organism>
<dbReference type="InterPro" id="IPR021047">
    <property type="entry name" value="Mannosyltransferase_CMT1"/>
</dbReference>
<protein>
    <recommendedName>
        <fullName evidence="4">Glycosyltransferase family 69 protein</fullName>
    </recommendedName>
</protein>
<accession>A0A916DXG1</accession>
<reference evidence="2" key="1">
    <citation type="submission" date="2020-05" db="EMBL/GenBank/DDBJ databases">
        <authorList>
            <person name="Rincon C."/>
            <person name="Sanders R I."/>
            <person name="Robbins C."/>
            <person name="Chaturvedi A."/>
        </authorList>
    </citation>
    <scope>NUCLEOTIDE SEQUENCE</scope>
    <source>
        <strain evidence="2">CHB12</strain>
    </source>
</reference>
<feature type="transmembrane region" description="Helical" evidence="1">
    <location>
        <begin position="91"/>
        <end position="108"/>
    </location>
</feature>